<feature type="transmembrane region" description="Helical" evidence="2">
    <location>
        <begin position="254"/>
        <end position="272"/>
    </location>
</feature>
<accession>A0AB73C3R8</accession>
<protein>
    <submittedName>
        <fullName evidence="3">Uncharacterized protein</fullName>
    </submittedName>
</protein>
<feature type="transmembrane region" description="Helical" evidence="2">
    <location>
        <begin position="211"/>
        <end position="242"/>
    </location>
</feature>
<keyword evidence="1" id="KW-0175">Coiled coil</keyword>
<dbReference type="Proteomes" id="UP000027058">
    <property type="component" value="Unassembled WGS sequence"/>
</dbReference>
<keyword evidence="2" id="KW-0472">Membrane</keyword>
<keyword evidence="2" id="KW-1133">Transmembrane helix</keyword>
<evidence type="ECO:0000256" key="1">
    <source>
        <dbReference type="SAM" id="Coils"/>
    </source>
</evidence>
<reference evidence="3 4" key="1">
    <citation type="submission" date="2014-01" db="EMBL/GenBank/DDBJ databases">
        <title>Comparative genomics of Fusobacterium necrophorum wild isolates.</title>
        <authorList>
            <person name="Kittichotirat W."/>
            <person name="Bumgarner R.E."/>
            <person name="Lawrence P."/>
        </authorList>
    </citation>
    <scope>NUCLEOTIDE SEQUENCE [LARGE SCALE GENOMIC DNA]</scope>
    <source>
        <strain evidence="3 4">DJ-2</strain>
    </source>
</reference>
<dbReference type="RefSeq" id="WP_035900996.1">
    <property type="nucleotide sequence ID" value="NZ_JAAH01000053.1"/>
</dbReference>
<evidence type="ECO:0000256" key="2">
    <source>
        <dbReference type="SAM" id="Phobius"/>
    </source>
</evidence>
<organism evidence="3 4">
    <name type="scientific">Fusobacterium necrophorum DJ-2</name>
    <dbReference type="NCBI Taxonomy" id="1441737"/>
    <lineage>
        <taxon>Bacteria</taxon>
        <taxon>Fusobacteriati</taxon>
        <taxon>Fusobacteriota</taxon>
        <taxon>Fusobacteriia</taxon>
        <taxon>Fusobacteriales</taxon>
        <taxon>Fusobacteriaceae</taxon>
        <taxon>Fusobacterium</taxon>
    </lineage>
</organism>
<gene>
    <name evidence="3" type="ORF">FUSO8_04925</name>
</gene>
<evidence type="ECO:0000313" key="4">
    <source>
        <dbReference type="Proteomes" id="UP000027058"/>
    </source>
</evidence>
<comment type="caution">
    <text evidence="3">The sequence shown here is derived from an EMBL/GenBank/DDBJ whole genome shotgun (WGS) entry which is preliminary data.</text>
</comment>
<proteinExistence type="predicted"/>
<feature type="coiled-coil region" evidence="1">
    <location>
        <begin position="147"/>
        <end position="174"/>
    </location>
</feature>
<keyword evidence="2" id="KW-0812">Transmembrane</keyword>
<dbReference type="AlphaFoldDB" id="A0AB73C3R8"/>
<dbReference type="EMBL" id="JAAH01000053">
    <property type="protein sequence ID" value="KDE72497.1"/>
    <property type="molecule type" value="Genomic_DNA"/>
</dbReference>
<name>A0AB73C3R8_9FUSO</name>
<feature type="transmembrane region" description="Helical" evidence="2">
    <location>
        <begin position="171"/>
        <end position="191"/>
    </location>
</feature>
<evidence type="ECO:0000313" key="3">
    <source>
        <dbReference type="EMBL" id="KDE72497.1"/>
    </source>
</evidence>
<sequence>MEMDEKLLGNTNKEKATLDISEQEILQAVDILGEELLQESDKESENLIENRVRRKVEEFKKYSEDFEDYRVYFKENKNSALNEEWGKKEEAFKKCSKKFNEDFDLFVKSLSEEIQNRKDYELELLVYLQLAQTKNVRIHNRLHKIIMRDTEDKIKNTEKNLKKQQENLKNVYTGFMTIIGVFLTIFTLVSVNLNFFGNILKFENSTEKLDLIKILAFFLLVNSVAIISIAALVLLLFTSIRYFNETKEFKEKRWLFIFIVPFLLMLVALILIA</sequence>